<keyword evidence="1" id="KW-0812">Transmembrane</keyword>
<dbReference type="AlphaFoldDB" id="A0AAW8WF47"/>
<feature type="transmembrane region" description="Helical" evidence="1">
    <location>
        <begin position="15"/>
        <end position="33"/>
    </location>
</feature>
<proteinExistence type="predicted"/>
<keyword evidence="1" id="KW-1133">Transmembrane helix</keyword>
<dbReference type="EMBL" id="JAVLAO010000001">
    <property type="protein sequence ID" value="MDT7038711.1"/>
    <property type="molecule type" value="Genomic_DNA"/>
</dbReference>
<evidence type="ECO:0000313" key="2">
    <source>
        <dbReference type="EMBL" id="MDT7038711.1"/>
    </source>
</evidence>
<evidence type="ECO:0000256" key="1">
    <source>
        <dbReference type="SAM" id="Phobius"/>
    </source>
</evidence>
<dbReference type="Proteomes" id="UP001263852">
    <property type="component" value="Unassembled WGS sequence"/>
</dbReference>
<gene>
    <name evidence="2" type="ORF">RI555_06915</name>
</gene>
<reference evidence="2" key="1">
    <citation type="submission" date="2023-08" db="EMBL/GenBank/DDBJ databases">
        <authorList>
            <person name="Page C.A."/>
            <person name="Perez-Diaz I.M."/>
        </authorList>
    </citation>
    <scope>NUCLEOTIDE SEQUENCE</scope>
    <source>
        <strain evidence="2">1.8.9</strain>
    </source>
</reference>
<name>A0AAW8WF47_LACPE</name>
<evidence type="ECO:0000313" key="3">
    <source>
        <dbReference type="Proteomes" id="UP001263852"/>
    </source>
</evidence>
<keyword evidence="1" id="KW-0472">Membrane</keyword>
<dbReference type="RefSeq" id="WP_313819556.1">
    <property type="nucleotide sequence ID" value="NZ_JAVLAN010000001.1"/>
</dbReference>
<sequence>MNEYTKKNRGVGMQTWLTIIGGVLIAVIVYEVLRRQVLKRAALKIRRGGQRVADQAMAAAFKVLANTMTVQEVAGAIHSTPVADVWGRGVMAFEYVLDAPGMVAADLPEVRRLFNNQLQVYAKNNQVVAFQNAGPALRVTDAWLRSGQLHLDIAYLMNEATLEYLEDLRRLDPSTAKKQS</sequence>
<comment type="caution">
    <text evidence="2">The sequence shown here is derived from an EMBL/GenBank/DDBJ whole genome shotgun (WGS) entry which is preliminary data.</text>
</comment>
<organism evidence="2 3">
    <name type="scientific">Lactiplantibacillus pentosus</name>
    <name type="common">Lactobacillus pentosus</name>
    <dbReference type="NCBI Taxonomy" id="1589"/>
    <lineage>
        <taxon>Bacteria</taxon>
        <taxon>Bacillati</taxon>
        <taxon>Bacillota</taxon>
        <taxon>Bacilli</taxon>
        <taxon>Lactobacillales</taxon>
        <taxon>Lactobacillaceae</taxon>
        <taxon>Lactiplantibacillus</taxon>
    </lineage>
</organism>
<accession>A0AAW8WF47</accession>
<protein>
    <submittedName>
        <fullName evidence="2">Uncharacterized protein</fullName>
    </submittedName>
</protein>